<evidence type="ECO:0000259" key="2">
    <source>
        <dbReference type="Pfam" id="PF01337"/>
    </source>
</evidence>
<reference evidence="4" key="1">
    <citation type="submission" date="2016-10" db="EMBL/GenBank/DDBJ databases">
        <title>The complete genome sequence of the rumen bacterium Butyrivibrio hungatei MB2003.</title>
        <authorList>
            <person name="Palevich N."/>
            <person name="Kelly W.J."/>
            <person name="Leahy S.C."/>
            <person name="Altermann E."/>
            <person name="Rakonjac J."/>
            <person name="Attwood G.T."/>
        </authorList>
    </citation>
    <scope>NUCLEOTIDE SEQUENCE [LARGE SCALE GENOMIC DNA]</scope>
    <source>
        <strain evidence="4">MB2003</strain>
    </source>
</reference>
<dbReference type="Proteomes" id="UP000179284">
    <property type="component" value="Chromosome I"/>
</dbReference>
<feature type="domain" description="Barstar (barnase inhibitor)" evidence="2">
    <location>
        <begin position="3"/>
        <end position="89"/>
    </location>
</feature>
<evidence type="ECO:0000313" key="3">
    <source>
        <dbReference type="EMBL" id="AOZ97294.1"/>
    </source>
</evidence>
<evidence type="ECO:0000313" key="4">
    <source>
        <dbReference type="Proteomes" id="UP000179284"/>
    </source>
</evidence>
<sequence>MEKVFYIDLSGVTTSDELQDLLVKELPLPDYYGKNLDALYDVLTENLQEWNIIFYNVSGTADSLGKYMGTLKRLCCDACLENSNLKVRFYS</sequence>
<dbReference type="Gene3D" id="3.30.370.10">
    <property type="entry name" value="Barstar-like"/>
    <property type="match status" value="1"/>
</dbReference>
<accession>A0A1D9P4M4</accession>
<dbReference type="InterPro" id="IPR035905">
    <property type="entry name" value="Barstar-like_sf"/>
</dbReference>
<protein>
    <submittedName>
        <fullName evidence="3">Ribonuclease inhibitor</fullName>
    </submittedName>
</protein>
<dbReference type="KEGG" id="bhu:bhn_I2261"/>
<dbReference type="EMBL" id="CP017831">
    <property type="protein sequence ID" value="AOZ97294.1"/>
    <property type="molecule type" value="Genomic_DNA"/>
</dbReference>
<evidence type="ECO:0000256" key="1">
    <source>
        <dbReference type="ARBA" id="ARBA00006845"/>
    </source>
</evidence>
<organism evidence="3 4">
    <name type="scientific">Butyrivibrio hungatei</name>
    <dbReference type="NCBI Taxonomy" id="185008"/>
    <lineage>
        <taxon>Bacteria</taxon>
        <taxon>Bacillati</taxon>
        <taxon>Bacillota</taxon>
        <taxon>Clostridia</taxon>
        <taxon>Lachnospirales</taxon>
        <taxon>Lachnospiraceae</taxon>
        <taxon>Butyrivibrio</taxon>
    </lineage>
</organism>
<dbReference type="InterPro" id="IPR000468">
    <property type="entry name" value="Barstar"/>
</dbReference>
<dbReference type="Pfam" id="PF01337">
    <property type="entry name" value="Barstar"/>
    <property type="match status" value="1"/>
</dbReference>
<proteinExistence type="inferred from homology"/>
<name>A0A1D9P4M4_9FIRM</name>
<gene>
    <name evidence="3" type="ORF">bhn_I2261</name>
</gene>
<keyword evidence="4" id="KW-1185">Reference proteome</keyword>
<dbReference type="SUPFAM" id="SSF52038">
    <property type="entry name" value="Barstar-related"/>
    <property type="match status" value="1"/>
</dbReference>
<dbReference type="AlphaFoldDB" id="A0A1D9P4M4"/>
<comment type="similarity">
    <text evidence="1">Belongs to the barstar family.</text>
</comment>